<dbReference type="Pfam" id="PF00368">
    <property type="entry name" value="HMG-CoA_red"/>
    <property type="match status" value="1"/>
</dbReference>
<dbReference type="GO" id="GO:0008299">
    <property type="term" value="P:isoprenoid biosynthetic process"/>
    <property type="evidence" value="ECO:0007669"/>
    <property type="project" value="InterPro"/>
</dbReference>
<dbReference type="Gene3D" id="3.90.1200.10">
    <property type="match status" value="1"/>
</dbReference>
<keyword evidence="3" id="KW-0521">NADP</keyword>
<evidence type="ECO:0000313" key="6">
    <source>
        <dbReference type="EMBL" id="RZU48199.1"/>
    </source>
</evidence>
<dbReference type="SUPFAM" id="SSF55035">
    <property type="entry name" value="NAD-binding domain of HMG-CoA reductase"/>
    <property type="match status" value="1"/>
</dbReference>
<dbReference type="GO" id="GO:0015936">
    <property type="term" value="P:coenzyme A metabolic process"/>
    <property type="evidence" value="ECO:0007669"/>
    <property type="project" value="InterPro"/>
</dbReference>
<feature type="domain" description="Aminoglycoside phosphotransferase" evidence="5">
    <location>
        <begin position="648"/>
        <end position="846"/>
    </location>
</feature>
<comment type="caution">
    <text evidence="6">The sequence shown here is derived from an EMBL/GenBank/DDBJ whole genome shotgun (WGS) entry which is preliminary data.</text>
</comment>
<dbReference type="Proteomes" id="UP000292423">
    <property type="component" value="Unassembled WGS sequence"/>
</dbReference>
<dbReference type="InterPro" id="IPR002202">
    <property type="entry name" value="HMG_CoA_Rdtase"/>
</dbReference>
<dbReference type="InterPro" id="IPR004554">
    <property type="entry name" value="HMG_CoA_Rdtase_eu_arc"/>
</dbReference>
<dbReference type="RefSeq" id="WP_130410405.1">
    <property type="nucleotide sequence ID" value="NZ_SHKX01000002.1"/>
</dbReference>
<evidence type="ECO:0000313" key="7">
    <source>
        <dbReference type="Proteomes" id="UP000292423"/>
    </source>
</evidence>
<dbReference type="OrthoDB" id="9794902at2"/>
<reference evidence="6 7" key="1">
    <citation type="submission" date="2019-02" db="EMBL/GenBank/DDBJ databases">
        <title>Genomic Encyclopedia of Type Strains, Phase IV (KMG-IV): sequencing the most valuable type-strain genomes for metagenomic binning, comparative biology and taxonomic classification.</title>
        <authorList>
            <person name="Goeker M."/>
        </authorList>
    </citation>
    <scope>NUCLEOTIDE SEQUENCE [LARGE SCALE GENOMIC DNA]</scope>
    <source>
        <strain evidence="6 7">DSM 105135</strain>
    </source>
</reference>
<dbReference type="PRINTS" id="PR00071">
    <property type="entry name" value="HMGCOARDTASE"/>
</dbReference>
<protein>
    <recommendedName>
        <fullName evidence="2">hydroxymethylglutaryl-CoA reductase (NADPH)</fullName>
        <ecNumber evidence="2">1.1.1.34</ecNumber>
    </recommendedName>
</protein>
<name>A0A4Q7ZE42_9GAMM</name>
<dbReference type="AlphaFoldDB" id="A0A4Q7ZE42"/>
<organism evidence="6 7">
    <name type="scientific">Fluviicoccus keumensis</name>
    <dbReference type="NCBI Taxonomy" id="1435465"/>
    <lineage>
        <taxon>Bacteria</taxon>
        <taxon>Pseudomonadati</taxon>
        <taxon>Pseudomonadota</taxon>
        <taxon>Gammaproteobacteria</taxon>
        <taxon>Moraxellales</taxon>
        <taxon>Moraxellaceae</taxon>
        <taxon>Fluviicoccus</taxon>
    </lineage>
</organism>
<dbReference type="InterPro" id="IPR009029">
    <property type="entry name" value="HMG_CoA_Rdtase_sub-bd_dom_sf"/>
</dbReference>
<dbReference type="Gene3D" id="3.90.770.10">
    <property type="entry name" value="3-hydroxy-3-methylglutaryl-coenzyme A Reductase, Chain A, domain 2"/>
    <property type="match status" value="1"/>
</dbReference>
<dbReference type="EMBL" id="SHKX01000002">
    <property type="protein sequence ID" value="RZU48199.1"/>
    <property type="molecule type" value="Genomic_DNA"/>
</dbReference>
<gene>
    <name evidence="6" type="ORF">EV700_0100</name>
</gene>
<evidence type="ECO:0000256" key="2">
    <source>
        <dbReference type="ARBA" id="ARBA00012999"/>
    </source>
</evidence>
<dbReference type="InterPro" id="IPR023074">
    <property type="entry name" value="HMG_CoA_Rdtase_cat_sf"/>
</dbReference>
<sequence>MSNVRPYAFTPHYLFGEEHAGLCQFQREGVAYSANPVDVSREHLCVAIDESLTPPEVGETIPDIRIRVLDRDFTFPCLTVKAVRQEPWCPTEIDFCTLHCENSIQYLWEISYLLRSAPALSSDVSYDDISLPKVPARGLYTEEARQARLEFVREETGAAMEEVSQIRLDPRKLVSNIEALIGSVEVPVGVAGPLHIKGSHAGGLFYAPLATSEGALVASATRGATALSRSGGVTTRVLGQRMMRVPVFVFETMANSLFFAEWIKDHYRELADEVGKYSNYASLEEVQPYVLGRAVHVHFIYETGDAAGQNMTTTCTWQACQWILKHIKRFEGLRIENFLIEANLSNDKKVTYQTFLKGRGVRVVAEALLTKDTCERILKIKPRQMVAAYQYIASGSIAAGMIGMNINVANIIAAMFTALGQDIACVHESSLAHLHMELTDDDDVYCTMMLPSLVIGTVGGGTNLPQQRECLEMIGCAGPGKAHKLAEVIAAYCLALDISTLSAVASDQFARAHEKLGRNRPVNYLKIGDLNPEFVNLAVAKTGLAKFQVSEMTALSKNMGGSSIITELTAHKINKLVGHFPFRLDTDQGVKEVMIKVKPLDAEVILMVNSMASMCNPRLAQEFNNFRDHVGFKGCHVRELAVMSQADPRFTRHAPTTYGVVNDPEREAYIIIQEKLSGMEHMDSADNTSGWTREHIEAAIKGIAEVHSIWLGREEELKQQPWLVDYPTTQNMKEKLRLWELLGVHSREEFPEWFSEQDLAYYRDIVHSIGDWWSLIEMMPRTLIHNDFNPRNIAFRRDADGKLCLCAYDWELATLHLPQHDLVELIGFTLYDPLDPAEVEHYIELHRTELERHSGMTLDSVMWKRGYVLALMDMLVNRLPMYMMAHTFRHYEFMERVYRTFRAMLDIEQVGQPGVKP</sequence>
<dbReference type="SUPFAM" id="SSF56112">
    <property type="entry name" value="Protein kinase-like (PK-like)"/>
    <property type="match status" value="1"/>
</dbReference>
<dbReference type="PANTHER" id="PTHR10572:SF24">
    <property type="entry name" value="3-HYDROXY-3-METHYLGLUTARYL-COENZYME A REDUCTASE"/>
    <property type="match status" value="1"/>
</dbReference>
<dbReference type="InterPro" id="IPR009023">
    <property type="entry name" value="HMG_CoA_Rdtase_NAD(P)-bd_sf"/>
</dbReference>
<dbReference type="Gene3D" id="3.30.70.420">
    <property type="entry name" value="Hydroxymethylglutaryl-CoA reductase, class I/II, NAD/NADP-binding domain"/>
    <property type="match status" value="1"/>
</dbReference>
<dbReference type="CDD" id="cd00643">
    <property type="entry name" value="HMG-CoA_reductase_classI"/>
    <property type="match status" value="1"/>
</dbReference>
<dbReference type="PROSITE" id="PS50065">
    <property type="entry name" value="HMG_COA_REDUCTASE_4"/>
    <property type="match status" value="1"/>
</dbReference>
<keyword evidence="4" id="KW-0560">Oxidoreductase</keyword>
<dbReference type="SUPFAM" id="SSF56542">
    <property type="entry name" value="Substrate-binding domain of HMG-CoA reductase"/>
    <property type="match status" value="1"/>
</dbReference>
<accession>A0A4Q7ZE42</accession>
<comment type="similarity">
    <text evidence="1">Belongs to the HMG-CoA reductase family.</text>
</comment>
<keyword evidence="7" id="KW-1185">Reference proteome</keyword>
<dbReference type="Pfam" id="PF01636">
    <property type="entry name" value="APH"/>
    <property type="match status" value="1"/>
</dbReference>
<dbReference type="PANTHER" id="PTHR10572">
    <property type="entry name" value="3-HYDROXY-3-METHYLGLUTARYL-COENZYME A REDUCTASE"/>
    <property type="match status" value="1"/>
</dbReference>
<dbReference type="PROSITE" id="PS00318">
    <property type="entry name" value="HMG_COA_REDUCTASE_2"/>
    <property type="match status" value="1"/>
</dbReference>
<proteinExistence type="inferred from homology"/>
<dbReference type="InterPro" id="IPR011009">
    <property type="entry name" value="Kinase-like_dom_sf"/>
</dbReference>
<evidence type="ECO:0000256" key="3">
    <source>
        <dbReference type="ARBA" id="ARBA00022857"/>
    </source>
</evidence>
<dbReference type="InterPro" id="IPR023076">
    <property type="entry name" value="HMG_CoA_Rdtase_CS"/>
</dbReference>
<dbReference type="EC" id="1.1.1.34" evidence="2"/>
<dbReference type="GO" id="GO:0004420">
    <property type="term" value="F:hydroxymethylglutaryl-CoA reductase (NADPH) activity"/>
    <property type="evidence" value="ECO:0007669"/>
    <property type="project" value="UniProtKB-EC"/>
</dbReference>
<evidence type="ECO:0000256" key="4">
    <source>
        <dbReference type="ARBA" id="ARBA00023002"/>
    </source>
</evidence>
<evidence type="ECO:0000259" key="5">
    <source>
        <dbReference type="Pfam" id="PF01636"/>
    </source>
</evidence>
<evidence type="ECO:0000256" key="1">
    <source>
        <dbReference type="ARBA" id="ARBA00007661"/>
    </source>
</evidence>
<dbReference type="InterPro" id="IPR002575">
    <property type="entry name" value="Aminoglycoside_PTrfase"/>
</dbReference>